<dbReference type="Gene3D" id="3.30.70.2570">
    <property type="entry name" value="Elongation factor 4, C-terminal domain"/>
    <property type="match status" value="1"/>
</dbReference>
<feature type="binding site" evidence="9">
    <location>
        <begin position="105"/>
        <end position="112"/>
    </location>
    <ligand>
        <name>GTP</name>
        <dbReference type="ChEBI" id="CHEBI:37565"/>
    </ligand>
</feature>
<dbReference type="PANTHER" id="PTHR43512:SF7">
    <property type="entry name" value="TRANSLATION FACTOR GUF1, MITOCHONDRIAL"/>
    <property type="match status" value="1"/>
</dbReference>
<organism evidence="11 12">
    <name type="scientific">Tilletiopsis washingtonensis</name>
    <dbReference type="NCBI Taxonomy" id="58919"/>
    <lineage>
        <taxon>Eukaryota</taxon>
        <taxon>Fungi</taxon>
        <taxon>Dikarya</taxon>
        <taxon>Basidiomycota</taxon>
        <taxon>Ustilaginomycotina</taxon>
        <taxon>Exobasidiomycetes</taxon>
        <taxon>Entylomatales</taxon>
        <taxon>Entylomatales incertae sedis</taxon>
        <taxon>Tilletiopsis</taxon>
    </lineage>
</organism>
<evidence type="ECO:0000256" key="3">
    <source>
        <dbReference type="ARBA" id="ARBA00022792"/>
    </source>
</evidence>
<dbReference type="Gene3D" id="3.30.70.240">
    <property type="match status" value="1"/>
</dbReference>
<dbReference type="InterPro" id="IPR000640">
    <property type="entry name" value="EFG_V-like"/>
</dbReference>
<keyword evidence="4 9" id="KW-0378">Hydrolase</keyword>
<accession>A0A316ZA61</accession>
<dbReference type="Pfam" id="PF03144">
    <property type="entry name" value="GTP_EFTU_D2"/>
    <property type="match status" value="1"/>
</dbReference>
<proteinExistence type="inferred from homology"/>
<sequence length="701" mass="75620">MAVIAARLPLRPACASASSRLACEARCQPGVAARPRRSSVWAAAAHPSGSWLHAGHGLAPRQQSVSMCRAALHTSSTRPPAAPAQAEAEAAPFDALPAVSFSIIAHIDHGKSTLADRLLEMTGCIPAGVGNRQVLDSLKVERERGITVKSQAVSMRWQGTLLNLIDTPGHVDFAYEVSRSLSACQVALLVVDAAQGVQSQTLSVLRIARARNLRIIPVLNKIDLPAAQPDVVLAQLEDVGLDVGSGGREEAISVSAKTGQGVEEVLARLVRGARTHKEARRQDMRALVFDSWYDPYKGVVALASVYEGTLRKGDRIASAASGKTYEVLGIGVNSPEPVSTGVLRAGQVGWLMMNMKDMSEAAIGDTLHHAHTKVEPLEGFKPSVPMVYAAVYPLQAQDFPKLEDAITRLALNDRSVTVARESSAALGQGCRLGFLGTLHLDVFRQRLEDEYGQSILVTAPTVPFRVTAQDGTERTIASPAEFPAELRAGHAELAEPVVRGTLMCPEEYVGSMMELCAEHRGEDLSIEFDEGKSGKRQVRMVYRLPLAEVVTDFFGKLKSRSSGFAAFEYEDDGYTASDLVKLSFLISGTPVDALAVVLHRSKAVATGRAMARKLRDVVPRQQFEVAIQAVIGNKVIARESLKAFRKDVTAGLYGGDYTRKAKQLGKQKEGKKRLRAVSFGRVQIPQEAFLSVLNSRPNEGK</sequence>
<dbReference type="GO" id="GO:0003924">
    <property type="term" value="F:GTPase activity"/>
    <property type="evidence" value="ECO:0007669"/>
    <property type="project" value="UniProtKB-UniRule"/>
</dbReference>
<dbReference type="Gene3D" id="3.40.50.300">
    <property type="entry name" value="P-loop containing nucleotide triphosphate hydrolases"/>
    <property type="match status" value="1"/>
</dbReference>
<protein>
    <submittedName>
        <fullName evidence="11">Putative GUF1-GTP-binding protein</fullName>
    </submittedName>
</protein>
<keyword evidence="3 9" id="KW-0999">Mitochondrion inner membrane</keyword>
<evidence type="ECO:0000256" key="7">
    <source>
        <dbReference type="ARBA" id="ARBA00023134"/>
    </source>
</evidence>
<evidence type="ECO:0000259" key="10">
    <source>
        <dbReference type="PROSITE" id="PS51722"/>
    </source>
</evidence>
<dbReference type="InterPro" id="IPR035647">
    <property type="entry name" value="EFG_III/V"/>
</dbReference>
<dbReference type="GO" id="GO:0097177">
    <property type="term" value="F:mitochondrial ribosome binding"/>
    <property type="evidence" value="ECO:0007669"/>
    <property type="project" value="TreeGrafter"/>
</dbReference>
<dbReference type="SUPFAM" id="SSF50447">
    <property type="entry name" value="Translation proteins"/>
    <property type="match status" value="1"/>
</dbReference>
<dbReference type="FunFam" id="3.30.70.2570:FF:000001">
    <property type="entry name" value="Translation factor GUF1, mitochondrial"/>
    <property type="match status" value="1"/>
</dbReference>
<dbReference type="CDD" id="cd16260">
    <property type="entry name" value="EF4_III"/>
    <property type="match status" value="1"/>
</dbReference>
<keyword evidence="7 9" id="KW-0342">GTP-binding</keyword>
<evidence type="ECO:0000256" key="2">
    <source>
        <dbReference type="ARBA" id="ARBA00022741"/>
    </source>
</evidence>
<dbReference type="FunFam" id="3.30.70.240:FF:000007">
    <property type="entry name" value="Translation factor GUF1, mitochondrial"/>
    <property type="match status" value="1"/>
</dbReference>
<dbReference type="PROSITE" id="PS51722">
    <property type="entry name" value="G_TR_2"/>
    <property type="match status" value="1"/>
</dbReference>
<evidence type="ECO:0000256" key="6">
    <source>
        <dbReference type="ARBA" id="ARBA00023128"/>
    </source>
</evidence>
<comment type="similarity">
    <text evidence="9">Belongs to the GTP-binding elongation factor family. LepA subfamily.</text>
</comment>
<dbReference type="Pfam" id="PF00009">
    <property type="entry name" value="GTP_EFTU"/>
    <property type="match status" value="1"/>
</dbReference>
<evidence type="ECO:0000256" key="9">
    <source>
        <dbReference type="HAMAP-Rule" id="MF_03137"/>
    </source>
</evidence>
<dbReference type="InterPro" id="IPR005225">
    <property type="entry name" value="Small_GTP-bd"/>
</dbReference>
<comment type="subcellular location">
    <subcellularLocation>
        <location evidence="9">Mitochondrion inner membrane</location>
        <topology evidence="9">Peripheral membrane protein</topology>
        <orientation evidence="9">Matrix side</orientation>
    </subcellularLocation>
</comment>
<feature type="binding site" evidence="9">
    <location>
        <begin position="166"/>
        <end position="170"/>
    </location>
    <ligand>
        <name>GTP</name>
        <dbReference type="ChEBI" id="CHEBI:37565"/>
    </ligand>
</feature>
<dbReference type="Gene3D" id="3.30.70.870">
    <property type="entry name" value="Elongation Factor G (Translational Gtpase), domain 3"/>
    <property type="match status" value="1"/>
</dbReference>
<dbReference type="SUPFAM" id="SSF54980">
    <property type="entry name" value="EF-G C-terminal domain-like"/>
    <property type="match status" value="2"/>
</dbReference>
<comment type="similarity">
    <text evidence="1">Belongs to the TRAFAC class translation factor GTPase superfamily. Classic translation factor GTPase family. LepA subfamily.</text>
</comment>
<evidence type="ECO:0000256" key="1">
    <source>
        <dbReference type="ARBA" id="ARBA00005454"/>
    </source>
</evidence>
<dbReference type="PRINTS" id="PR00315">
    <property type="entry name" value="ELONGATNFCT"/>
</dbReference>
<dbReference type="Proteomes" id="UP000245946">
    <property type="component" value="Unassembled WGS sequence"/>
</dbReference>
<feature type="binding site" evidence="9">
    <location>
        <begin position="220"/>
        <end position="223"/>
    </location>
    <ligand>
        <name>GTP</name>
        <dbReference type="ChEBI" id="CHEBI:37565"/>
    </ligand>
</feature>
<dbReference type="GO" id="GO:0045727">
    <property type="term" value="P:positive regulation of translation"/>
    <property type="evidence" value="ECO:0007669"/>
    <property type="project" value="UniProtKB-UniRule"/>
</dbReference>
<dbReference type="OrthoDB" id="1074at2759"/>
<dbReference type="InterPro" id="IPR004161">
    <property type="entry name" value="EFTu-like_2"/>
</dbReference>
<dbReference type="GeneID" id="37267719"/>
<evidence type="ECO:0000256" key="4">
    <source>
        <dbReference type="ARBA" id="ARBA00022801"/>
    </source>
</evidence>
<dbReference type="InterPro" id="IPR038363">
    <property type="entry name" value="LepA_C_sf"/>
</dbReference>
<dbReference type="PANTHER" id="PTHR43512">
    <property type="entry name" value="TRANSLATION FACTOR GUF1-RELATED"/>
    <property type="match status" value="1"/>
</dbReference>
<comment type="catalytic activity">
    <reaction evidence="9">
        <text>GTP + H2O = GDP + phosphate + H(+)</text>
        <dbReference type="Rhea" id="RHEA:19669"/>
        <dbReference type="ChEBI" id="CHEBI:15377"/>
        <dbReference type="ChEBI" id="CHEBI:15378"/>
        <dbReference type="ChEBI" id="CHEBI:37565"/>
        <dbReference type="ChEBI" id="CHEBI:43474"/>
        <dbReference type="ChEBI" id="CHEBI:58189"/>
        <dbReference type="EC" id="3.6.5.n1"/>
    </reaction>
</comment>
<dbReference type="InterPro" id="IPR013842">
    <property type="entry name" value="LepA_CTD"/>
</dbReference>
<evidence type="ECO:0000313" key="11">
    <source>
        <dbReference type="EMBL" id="PWN98697.1"/>
    </source>
</evidence>
<dbReference type="Gene3D" id="2.40.30.10">
    <property type="entry name" value="Translation factors"/>
    <property type="match status" value="1"/>
</dbReference>
<feature type="domain" description="Tr-type G" evidence="10">
    <location>
        <begin position="96"/>
        <end position="277"/>
    </location>
</feature>
<dbReference type="GO" id="GO:0005743">
    <property type="term" value="C:mitochondrial inner membrane"/>
    <property type="evidence" value="ECO:0007669"/>
    <property type="project" value="UniProtKB-SubCell"/>
</dbReference>
<keyword evidence="2 9" id="KW-0547">Nucleotide-binding</keyword>
<dbReference type="InterPro" id="IPR009000">
    <property type="entry name" value="Transl_B-barrel_sf"/>
</dbReference>
<evidence type="ECO:0000313" key="12">
    <source>
        <dbReference type="Proteomes" id="UP000245946"/>
    </source>
</evidence>
<dbReference type="InterPro" id="IPR031157">
    <property type="entry name" value="G_TR_CS"/>
</dbReference>
<dbReference type="CDD" id="cd03699">
    <property type="entry name" value="EF4_II"/>
    <property type="match status" value="1"/>
</dbReference>
<dbReference type="RefSeq" id="XP_025598976.1">
    <property type="nucleotide sequence ID" value="XM_025740173.1"/>
</dbReference>
<name>A0A316ZA61_9BASI</name>
<dbReference type="SUPFAM" id="SSF52540">
    <property type="entry name" value="P-loop containing nucleoside triphosphate hydrolases"/>
    <property type="match status" value="1"/>
</dbReference>
<dbReference type="AlphaFoldDB" id="A0A316ZA61"/>
<dbReference type="GO" id="GO:0005759">
    <property type="term" value="C:mitochondrial matrix"/>
    <property type="evidence" value="ECO:0007669"/>
    <property type="project" value="UniProtKB-UniRule"/>
</dbReference>
<dbReference type="FunFam" id="2.40.30.10:FF:000015">
    <property type="entry name" value="Translation factor GUF1, mitochondrial"/>
    <property type="match status" value="1"/>
</dbReference>
<evidence type="ECO:0000256" key="8">
    <source>
        <dbReference type="ARBA" id="ARBA00023136"/>
    </source>
</evidence>
<dbReference type="GO" id="GO:0006412">
    <property type="term" value="P:translation"/>
    <property type="evidence" value="ECO:0007669"/>
    <property type="project" value="UniProtKB-KW"/>
</dbReference>
<keyword evidence="5 9" id="KW-0648">Protein biosynthesis</keyword>
<evidence type="ECO:0000256" key="5">
    <source>
        <dbReference type="ARBA" id="ARBA00022917"/>
    </source>
</evidence>
<dbReference type="NCBIfam" id="TIGR00231">
    <property type="entry name" value="small_GTP"/>
    <property type="match status" value="1"/>
</dbReference>
<comment type="function">
    <text evidence="9">Promotes mitochondrial protein synthesis. May act as a fidelity factor of the translation reaction, by catalyzing a one-codon backward translocation of tRNAs on improperly translocated ribosomes. Binds to mitochondrial ribosomes in a GTP-dependent manner.</text>
</comment>
<reference evidence="11 12" key="1">
    <citation type="journal article" date="2018" name="Mol. Biol. Evol.">
        <title>Broad Genomic Sampling Reveals a Smut Pathogenic Ancestry of the Fungal Clade Ustilaginomycotina.</title>
        <authorList>
            <person name="Kijpornyongpan T."/>
            <person name="Mondo S.J."/>
            <person name="Barry K."/>
            <person name="Sandor L."/>
            <person name="Lee J."/>
            <person name="Lipzen A."/>
            <person name="Pangilinan J."/>
            <person name="LaButti K."/>
            <person name="Hainaut M."/>
            <person name="Henrissat B."/>
            <person name="Grigoriev I.V."/>
            <person name="Spatafora J.W."/>
            <person name="Aime M.C."/>
        </authorList>
    </citation>
    <scope>NUCLEOTIDE SEQUENCE [LARGE SCALE GENOMIC DNA]</scope>
    <source>
        <strain evidence="11 12">MCA 4186</strain>
    </source>
</reference>
<keyword evidence="8 9" id="KW-0472">Membrane</keyword>
<dbReference type="InterPro" id="IPR006297">
    <property type="entry name" value="EF-4"/>
</dbReference>
<dbReference type="InterPro" id="IPR000795">
    <property type="entry name" value="T_Tr_GTP-bd_dom"/>
</dbReference>
<dbReference type="STRING" id="58919.A0A316ZA61"/>
<dbReference type="NCBIfam" id="TIGR01393">
    <property type="entry name" value="lepA"/>
    <property type="match status" value="1"/>
</dbReference>
<dbReference type="GO" id="GO:0005525">
    <property type="term" value="F:GTP binding"/>
    <property type="evidence" value="ECO:0007669"/>
    <property type="project" value="UniProtKB-UniRule"/>
</dbReference>
<dbReference type="EMBL" id="KZ819290">
    <property type="protein sequence ID" value="PWN98697.1"/>
    <property type="molecule type" value="Genomic_DNA"/>
</dbReference>
<dbReference type="InterPro" id="IPR035654">
    <property type="entry name" value="LepA_IV"/>
</dbReference>
<dbReference type="PROSITE" id="PS00301">
    <property type="entry name" value="G_TR_1"/>
    <property type="match status" value="1"/>
</dbReference>
<dbReference type="InterPro" id="IPR027417">
    <property type="entry name" value="P-loop_NTPase"/>
</dbReference>
<keyword evidence="6 9" id="KW-0496">Mitochondrion</keyword>
<dbReference type="FunFam" id="3.30.70.870:FF:000004">
    <property type="entry name" value="Translation factor GUF1, mitochondrial"/>
    <property type="match status" value="1"/>
</dbReference>
<gene>
    <name evidence="11" type="ORF">FA09DRAFT_296573</name>
</gene>
<dbReference type="Pfam" id="PF00679">
    <property type="entry name" value="EFG_C"/>
    <property type="match status" value="1"/>
</dbReference>
<dbReference type="HAMAP" id="MF_00071">
    <property type="entry name" value="LepA"/>
    <property type="match status" value="1"/>
</dbReference>
<dbReference type="Pfam" id="PF06421">
    <property type="entry name" value="LepA_C"/>
    <property type="match status" value="1"/>
</dbReference>
<keyword evidence="12" id="KW-1185">Reference proteome</keyword>
<dbReference type="CDD" id="cd03709">
    <property type="entry name" value="lepA_C"/>
    <property type="match status" value="1"/>
</dbReference>